<dbReference type="CDD" id="cd07576">
    <property type="entry name" value="R-amidase_like"/>
    <property type="match status" value="1"/>
</dbReference>
<sequence>MRLAILQCPAAGGDRSAAEARLTEALTAAGQAGCDLLLAPELMLPGYNCPETHAREARSFDEMCTDLARMASASGCGVVTGWVERDGDTLYNVATAISAEGAVLAHHRKCMLFGDMERAGFARGTGAPCRFDYRGRRFGLLICYEIEFPELARDLARSGAEVMLVPTANPAGFEHVQRILLPARANENRAFVAYANFCGTENGMTYSGRSLLAGPDGETIMAAGQAPALLIGELPQIGDYPQDVLSIQAQDLDEMQRG</sequence>
<evidence type="ECO:0000256" key="1">
    <source>
        <dbReference type="ARBA" id="ARBA00022801"/>
    </source>
</evidence>
<dbReference type="InterPro" id="IPR003010">
    <property type="entry name" value="C-N_Hydrolase"/>
</dbReference>
<gene>
    <name evidence="3" type="ORF">GGQ68_003525</name>
</gene>
<dbReference type="InterPro" id="IPR036526">
    <property type="entry name" value="C-N_Hydrolase_sf"/>
</dbReference>
<dbReference type="PANTHER" id="PTHR43674:SF2">
    <property type="entry name" value="BETA-UREIDOPROPIONASE"/>
    <property type="match status" value="1"/>
</dbReference>
<evidence type="ECO:0000313" key="3">
    <source>
        <dbReference type="EMBL" id="MBB3987179.1"/>
    </source>
</evidence>
<evidence type="ECO:0000259" key="2">
    <source>
        <dbReference type="PROSITE" id="PS50263"/>
    </source>
</evidence>
<name>A0A7W6DXR3_9RHOB</name>
<accession>A0A7W6DXR3</accession>
<dbReference type="Proteomes" id="UP000541426">
    <property type="component" value="Unassembled WGS sequence"/>
</dbReference>
<dbReference type="PROSITE" id="PS50263">
    <property type="entry name" value="CN_HYDROLASE"/>
    <property type="match status" value="1"/>
</dbReference>
<protein>
    <submittedName>
        <fullName evidence="3">Putative amidohydrolase</fullName>
    </submittedName>
</protein>
<reference evidence="3 4" key="1">
    <citation type="submission" date="2020-08" db="EMBL/GenBank/DDBJ databases">
        <title>Genomic Encyclopedia of Type Strains, Phase IV (KMG-IV): sequencing the most valuable type-strain genomes for metagenomic binning, comparative biology and taxonomic classification.</title>
        <authorList>
            <person name="Goeker M."/>
        </authorList>
    </citation>
    <scope>NUCLEOTIDE SEQUENCE [LARGE SCALE GENOMIC DNA]</scope>
    <source>
        <strain evidence="3 4">DSM 102235</strain>
    </source>
</reference>
<dbReference type="InterPro" id="IPR050345">
    <property type="entry name" value="Aliph_Amidase/BUP"/>
</dbReference>
<dbReference type="PANTHER" id="PTHR43674">
    <property type="entry name" value="NITRILASE C965.09-RELATED"/>
    <property type="match status" value="1"/>
</dbReference>
<keyword evidence="1 3" id="KW-0378">Hydrolase</keyword>
<proteinExistence type="predicted"/>
<comment type="caution">
    <text evidence="3">The sequence shown here is derived from an EMBL/GenBank/DDBJ whole genome shotgun (WGS) entry which is preliminary data.</text>
</comment>
<dbReference type="EMBL" id="JACIEJ010000009">
    <property type="protein sequence ID" value="MBB3987179.1"/>
    <property type="molecule type" value="Genomic_DNA"/>
</dbReference>
<dbReference type="RefSeq" id="WP_183968146.1">
    <property type="nucleotide sequence ID" value="NZ_BAABBZ010000058.1"/>
</dbReference>
<evidence type="ECO:0000313" key="4">
    <source>
        <dbReference type="Proteomes" id="UP000541426"/>
    </source>
</evidence>
<organism evidence="3 4">
    <name type="scientific">Sagittula marina</name>
    <dbReference type="NCBI Taxonomy" id="943940"/>
    <lineage>
        <taxon>Bacteria</taxon>
        <taxon>Pseudomonadati</taxon>
        <taxon>Pseudomonadota</taxon>
        <taxon>Alphaproteobacteria</taxon>
        <taxon>Rhodobacterales</taxon>
        <taxon>Roseobacteraceae</taxon>
        <taxon>Sagittula</taxon>
    </lineage>
</organism>
<feature type="domain" description="CN hydrolase" evidence="2">
    <location>
        <begin position="1"/>
        <end position="236"/>
    </location>
</feature>
<dbReference type="SUPFAM" id="SSF56317">
    <property type="entry name" value="Carbon-nitrogen hydrolase"/>
    <property type="match status" value="1"/>
</dbReference>
<dbReference type="AlphaFoldDB" id="A0A7W6DXR3"/>
<dbReference type="Pfam" id="PF00795">
    <property type="entry name" value="CN_hydrolase"/>
    <property type="match status" value="1"/>
</dbReference>
<dbReference type="GO" id="GO:0016811">
    <property type="term" value="F:hydrolase activity, acting on carbon-nitrogen (but not peptide) bonds, in linear amides"/>
    <property type="evidence" value="ECO:0007669"/>
    <property type="project" value="UniProtKB-ARBA"/>
</dbReference>
<dbReference type="Gene3D" id="3.60.110.10">
    <property type="entry name" value="Carbon-nitrogen hydrolase"/>
    <property type="match status" value="1"/>
</dbReference>
<dbReference type="InterPro" id="IPR044083">
    <property type="entry name" value="RamA-like"/>
</dbReference>
<keyword evidence="4" id="KW-1185">Reference proteome</keyword>